<dbReference type="EMBL" id="ML996568">
    <property type="protein sequence ID" value="KAF2760616.1"/>
    <property type="molecule type" value="Genomic_DNA"/>
</dbReference>
<keyword evidence="5" id="KW-1185">Reference proteome</keyword>
<feature type="compositionally biased region" description="Low complexity" evidence="1">
    <location>
        <begin position="145"/>
        <end position="154"/>
    </location>
</feature>
<evidence type="ECO:0000313" key="4">
    <source>
        <dbReference type="EMBL" id="KAF2760616.1"/>
    </source>
</evidence>
<dbReference type="GeneID" id="54481582"/>
<name>A0A6A6WFF3_9PEZI</name>
<feature type="region of interest" description="Disordered" evidence="1">
    <location>
        <begin position="173"/>
        <end position="267"/>
    </location>
</feature>
<dbReference type="Pfam" id="PF13921">
    <property type="entry name" value="Myb_DNA-bind_6"/>
    <property type="match status" value="1"/>
</dbReference>
<dbReference type="InterPro" id="IPR009057">
    <property type="entry name" value="Homeodomain-like_sf"/>
</dbReference>
<feature type="compositionally biased region" description="Basic and acidic residues" evidence="1">
    <location>
        <begin position="111"/>
        <end position="134"/>
    </location>
</feature>
<proteinExistence type="predicted"/>
<organism evidence="4 5">
    <name type="scientific">Pseudovirgaria hyperparasitica</name>
    <dbReference type="NCBI Taxonomy" id="470096"/>
    <lineage>
        <taxon>Eukaryota</taxon>
        <taxon>Fungi</taxon>
        <taxon>Dikarya</taxon>
        <taxon>Ascomycota</taxon>
        <taxon>Pezizomycotina</taxon>
        <taxon>Dothideomycetes</taxon>
        <taxon>Dothideomycetes incertae sedis</taxon>
        <taxon>Acrospermales</taxon>
        <taxon>Acrospermaceae</taxon>
        <taxon>Pseudovirgaria</taxon>
    </lineage>
</organism>
<reference evidence="4" key="1">
    <citation type="journal article" date="2020" name="Stud. Mycol.">
        <title>101 Dothideomycetes genomes: a test case for predicting lifestyles and emergence of pathogens.</title>
        <authorList>
            <person name="Haridas S."/>
            <person name="Albert R."/>
            <person name="Binder M."/>
            <person name="Bloem J."/>
            <person name="Labutti K."/>
            <person name="Salamov A."/>
            <person name="Andreopoulos B."/>
            <person name="Baker S."/>
            <person name="Barry K."/>
            <person name="Bills G."/>
            <person name="Bluhm B."/>
            <person name="Cannon C."/>
            <person name="Castanera R."/>
            <person name="Culley D."/>
            <person name="Daum C."/>
            <person name="Ezra D."/>
            <person name="Gonzalez J."/>
            <person name="Henrissat B."/>
            <person name="Kuo A."/>
            <person name="Liang C."/>
            <person name="Lipzen A."/>
            <person name="Lutzoni F."/>
            <person name="Magnuson J."/>
            <person name="Mondo S."/>
            <person name="Nolan M."/>
            <person name="Ohm R."/>
            <person name="Pangilinan J."/>
            <person name="Park H.-J."/>
            <person name="Ramirez L."/>
            <person name="Alfaro M."/>
            <person name="Sun H."/>
            <person name="Tritt A."/>
            <person name="Yoshinaga Y."/>
            <person name="Zwiers L.-H."/>
            <person name="Turgeon B."/>
            <person name="Goodwin S."/>
            <person name="Spatafora J."/>
            <person name="Crous P."/>
            <person name="Grigoriev I."/>
        </authorList>
    </citation>
    <scope>NUCLEOTIDE SEQUENCE</scope>
    <source>
        <strain evidence="4">CBS 121739</strain>
    </source>
</reference>
<sequence length="412" mass="46173">MVNQRRGPWTQQEDLYLLQLVQRDGASNWVRISHSIGSRSPKQCRERFHQNLKPTLNHDPITPEEGEQIEKMVQEMGKRWAEIARRLKGRSDNAVKNWWNGGQNRRRRGADHRQSDSSDMHAYTLDHHHIDSSRRPSLPVLDTRSSSSSSTSSSAFPNPAYYAQPSQARYALPPATHFPSYPHPGQRPAPISIHAAQQSSRPGYAFDTPMPSPSVSVISGEGAPPSLVTDSGSESRSPHYSTSPNEIYTLPPSSSSSSSLAPRSQRRRSSILRYLPKSGAELGGDDDAVFKKLHLAPIAHHDVDSPPLAILTPAPAYHHQQHHHHQYQHQHHQQQQLLLPSPQHMVRGVPAEQQHFPQLPSPREMEKPVFRDPNYASCWSHTNTNTNTHTVTRTPPLPAVEPKKMALSSILA</sequence>
<dbReference type="SUPFAM" id="SSF46689">
    <property type="entry name" value="Homeodomain-like"/>
    <property type="match status" value="1"/>
</dbReference>
<dbReference type="CDD" id="cd00167">
    <property type="entry name" value="SANT"/>
    <property type="match status" value="2"/>
</dbReference>
<protein>
    <recommendedName>
        <fullName evidence="6">Trichome differentiation protein GL1</fullName>
    </recommendedName>
</protein>
<dbReference type="Proteomes" id="UP000799437">
    <property type="component" value="Unassembled WGS sequence"/>
</dbReference>
<evidence type="ECO:0000313" key="5">
    <source>
        <dbReference type="Proteomes" id="UP000799437"/>
    </source>
</evidence>
<dbReference type="PROSITE" id="PS50090">
    <property type="entry name" value="MYB_LIKE"/>
    <property type="match status" value="2"/>
</dbReference>
<accession>A0A6A6WFF3</accession>
<dbReference type="OrthoDB" id="2143914at2759"/>
<dbReference type="AlphaFoldDB" id="A0A6A6WFF3"/>
<dbReference type="GO" id="GO:0000981">
    <property type="term" value="F:DNA-binding transcription factor activity, RNA polymerase II-specific"/>
    <property type="evidence" value="ECO:0007669"/>
    <property type="project" value="TreeGrafter"/>
</dbReference>
<dbReference type="Gene3D" id="1.10.10.60">
    <property type="entry name" value="Homeodomain-like"/>
    <property type="match status" value="2"/>
</dbReference>
<gene>
    <name evidence="4" type="ORF">EJ05DRAFT_290802</name>
</gene>
<dbReference type="SMART" id="SM00717">
    <property type="entry name" value="SANT"/>
    <property type="match status" value="2"/>
</dbReference>
<dbReference type="PROSITE" id="PS51294">
    <property type="entry name" value="HTH_MYB"/>
    <property type="match status" value="2"/>
</dbReference>
<evidence type="ECO:0000259" key="2">
    <source>
        <dbReference type="PROSITE" id="PS50090"/>
    </source>
</evidence>
<feature type="compositionally biased region" description="Polar residues" evidence="1">
    <location>
        <begin position="228"/>
        <end position="246"/>
    </location>
</feature>
<dbReference type="GO" id="GO:0045944">
    <property type="term" value="P:positive regulation of transcription by RNA polymerase II"/>
    <property type="evidence" value="ECO:0007669"/>
    <property type="project" value="TreeGrafter"/>
</dbReference>
<feature type="domain" description="Myb-like" evidence="2">
    <location>
        <begin position="53"/>
        <end position="100"/>
    </location>
</feature>
<feature type="domain" description="HTH myb-type" evidence="3">
    <location>
        <begin position="1"/>
        <end position="56"/>
    </location>
</feature>
<dbReference type="GO" id="GO:0000978">
    <property type="term" value="F:RNA polymerase II cis-regulatory region sequence-specific DNA binding"/>
    <property type="evidence" value="ECO:0007669"/>
    <property type="project" value="TreeGrafter"/>
</dbReference>
<evidence type="ECO:0000256" key="1">
    <source>
        <dbReference type="SAM" id="MobiDB-lite"/>
    </source>
</evidence>
<dbReference type="PANTHER" id="PTHR45614:SF25">
    <property type="entry name" value="MYB PROTEIN"/>
    <property type="match status" value="1"/>
</dbReference>
<feature type="domain" description="HTH myb-type" evidence="3">
    <location>
        <begin position="57"/>
        <end position="107"/>
    </location>
</feature>
<dbReference type="InterPro" id="IPR001005">
    <property type="entry name" value="SANT/Myb"/>
</dbReference>
<dbReference type="PANTHER" id="PTHR45614">
    <property type="entry name" value="MYB PROTEIN-RELATED"/>
    <property type="match status" value="1"/>
</dbReference>
<feature type="domain" description="Myb-like" evidence="2">
    <location>
        <begin position="1"/>
        <end position="52"/>
    </location>
</feature>
<dbReference type="RefSeq" id="XP_033603067.1">
    <property type="nucleotide sequence ID" value="XM_033740528.1"/>
</dbReference>
<feature type="compositionally biased region" description="Low complexity" evidence="1">
    <location>
        <begin position="251"/>
        <end position="263"/>
    </location>
</feature>
<dbReference type="GO" id="GO:0005634">
    <property type="term" value="C:nucleus"/>
    <property type="evidence" value="ECO:0007669"/>
    <property type="project" value="TreeGrafter"/>
</dbReference>
<evidence type="ECO:0008006" key="6">
    <source>
        <dbReference type="Google" id="ProtNLM"/>
    </source>
</evidence>
<dbReference type="GO" id="GO:0000278">
    <property type="term" value="P:mitotic cell cycle"/>
    <property type="evidence" value="ECO:0007669"/>
    <property type="project" value="TreeGrafter"/>
</dbReference>
<feature type="region of interest" description="Disordered" evidence="1">
    <location>
        <begin position="96"/>
        <end position="160"/>
    </location>
</feature>
<evidence type="ECO:0000259" key="3">
    <source>
        <dbReference type="PROSITE" id="PS51294"/>
    </source>
</evidence>
<dbReference type="InterPro" id="IPR017930">
    <property type="entry name" value="Myb_dom"/>
</dbReference>
<dbReference type="InterPro" id="IPR050560">
    <property type="entry name" value="MYB_TF"/>
</dbReference>